<name>A0A2G2Z2L8_CAPAN</name>
<gene>
    <name evidence="2" type="ORF">T459_19779</name>
</gene>
<dbReference type="STRING" id="4072.A0A2G2Z2L8"/>
<dbReference type="Proteomes" id="UP000222542">
    <property type="component" value="Unassembled WGS sequence"/>
</dbReference>
<sequence>MDHNDSNNLLRAILNDVLGWEDSDSLHGNEHSYGGYADGPDRYLDTDDEDLQNLTDQEINRSHQSVQDEDLNISNSEEDLYGEDGVEEEEGPMHDNSYTNEQYTAVVKKSAKKLAGQIKNITFGCDTCRKTTARNQSKRVDCKARVNYHVMNDGSFIVAKVILEHNHELEPALLHFKPCHRKLSRTLKRSLTAHDITGLKPSKSIRLLEVEAGGPERMTCTPKDYRNYILQQRRLRTLSSNTAVLHRFFVDMQSKNEFFFTQ</sequence>
<dbReference type="Pfam" id="PF03101">
    <property type="entry name" value="FAR1"/>
    <property type="match status" value="1"/>
</dbReference>
<protein>
    <recommendedName>
        <fullName evidence="1">FAR1 domain-containing protein</fullName>
    </recommendedName>
</protein>
<evidence type="ECO:0000313" key="3">
    <source>
        <dbReference type="Proteomes" id="UP000222542"/>
    </source>
</evidence>
<dbReference type="EMBL" id="AYRZ02000007">
    <property type="protein sequence ID" value="PHT76257.1"/>
    <property type="molecule type" value="Genomic_DNA"/>
</dbReference>
<evidence type="ECO:0000259" key="1">
    <source>
        <dbReference type="Pfam" id="PF03101"/>
    </source>
</evidence>
<accession>A0A2G2Z2L8</accession>
<dbReference type="Gramene" id="PHT76257">
    <property type="protein sequence ID" value="PHT76257"/>
    <property type="gene ID" value="T459_19779"/>
</dbReference>
<keyword evidence="3" id="KW-1185">Reference proteome</keyword>
<dbReference type="PANTHER" id="PTHR47718:SF17">
    <property type="entry name" value="PROTEIN FAR1-RELATED SEQUENCE 5-LIKE"/>
    <property type="match status" value="1"/>
</dbReference>
<feature type="domain" description="FAR1" evidence="1">
    <location>
        <begin position="129"/>
        <end position="170"/>
    </location>
</feature>
<organism evidence="2 3">
    <name type="scientific">Capsicum annuum</name>
    <name type="common">Capsicum pepper</name>
    <dbReference type="NCBI Taxonomy" id="4072"/>
    <lineage>
        <taxon>Eukaryota</taxon>
        <taxon>Viridiplantae</taxon>
        <taxon>Streptophyta</taxon>
        <taxon>Embryophyta</taxon>
        <taxon>Tracheophyta</taxon>
        <taxon>Spermatophyta</taxon>
        <taxon>Magnoliopsida</taxon>
        <taxon>eudicotyledons</taxon>
        <taxon>Gunneridae</taxon>
        <taxon>Pentapetalae</taxon>
        <taxon>asterids</taxon>
        <taxon>lamiids</taxon>
        <taxon>Solanales</taxon>
        <taxon>Solanaceae</taxon>
        <taxon>Solanoideae</taxon>
        <taxon>Capsiceae</taxon>
        <taxon>Capsicum</taxon>
    </lineage>
</organism>
<evidence type="ECO:0000313" key="2">
    <source>
        <dbReference type="EMBL" id="PHT76257.1"/>
    </source>
</evidence>
<reference evidence="2 3" key="2">
    <citation type="journal article" date="2017" name="Genome Biol.">
        <title>New reference genome sequences of hot pepper reveal the massive evolution of plant disease-resistance genes by retroduplication.</title>
        <authorList>
            <person name="Kim S."/>
            <person name="Park J."/>
            <person name="Yeom S.I."/>
            <person name="Kim Y.M."/>
            <person name="Seo E."/>
            <person name="Kim K.T."/>
            <person name="Kim M.S."/>
            <person name="Lee J.M."/>
            <person name="Cheong K."/>
            <person name="Shin H.S."/>
            <person name="Kim S.B."/>
            <person name="Han K."/>
            <person name="Lee J."/>
            <person name="Park M."/>
            <person name="Lee H.A."/>
            <person name="Lee H.Y."/>
            <person name="Lee Y."/>
            <person name="Oh S."/>
            <person name="Lee J.H."/>
            <person name="Choi E."/>
            <person name="Choi E."/>
            <person name="Lee S.E."/>
            <person name="Jeon J."/>
            <person name="Kim H."/>
            <person name="Choi G."/>
            <person name="Song H."/>
            <person name="Lee J."/>
            <person name="Lee S.C."/>
            <person name="Kwon J.K."/>
            <person name="Lee H.Y."/>
            <person name="Koo N."/>
            <person name="Hong Y."/>
            <person name="Kim R.W."/>
            <person name="Kang W.H."/>
            <person name="Huh J.H."/>
            <person name="Kang B.C."/>
            <person name="Yang T.J."/>
            <person name="Lee Y.H."/>
            <person name="Bennetzen J.L."/>
            <person name="Choi D."/>
        </authorList>
    </citation>
    <scope>NUCLEOTIDE SEQUENCE [LARGE SCALE GENOMIC DNA]</scope>
    <source>
        <strain evidence="3">cv. CM334</strain>
    </source>
</reference>
<proteinExistence type="predicted"/>
<dbReference type="PANTHER" id="PTHR47718">
    <property type="entry name" value="OS01G0519700 PROTEIN"/>
    <property type="match status" value="1"/>
</dbReference>
<dbReference type="InterPro" id="IPR004330">
    <property type="entry name" value="FAR1_DNA_bnd_dom"/>
</dbReference>
<dbReference type="AlphaFoldDB" id="A0A2G2Z2L8"/>
<comment type="caution">
    <text evidence="2">The sequence shown here is derived from an EMBL/GenBank/DDBJ whole genome shotgun (WGS) entry which is preliminary data.</text>
</comment>
<reference evidence="2 3" key="1">
    <citation type="journal article" date="2014" name="Nat. Genet.">
        <title>Genome sequence of the hot pepper provides insights into the evolution of pungency in Capsicum species.</title>
        <authorList>
            <person name="Kim S."/>
            <person name="Park M."/>
            <person name="Yeom S.I."/>
            <person name="Kim Y.M."/>
            <person name="Lee J.M."/>
            <person name="Lee H.A."/>
            <person name="Seo E."/>
            <person name="Choi J."/>
            <person name="Cheong K."/>
            <person name="Kim K.T."/>
            <person name="Jung K."/>
            <person name="Lee G.W."/>
            <person name="Oh S.K."/>
            <person name="Bae C."/>
            <person name="Kim S.B."/>
            <person name="Lee H.Y."/>
            <person name="Kim S.Y."/>
            <person name="Kim M.S."/>
            <person name="Kang B.C."/>
            <person name="Jo Y.D."/>
            <person name="Yang H.B."/>
            <person name="Jeong H.J."/>
            <person name="Kang W.H."/>
            <person name="Kwon J.K."/>
            <person name="Shin C."/>
            <person name="Lim J.Y."/>
            <person name="Park J.H."/>
            <person name="Huh J.H."/>
            <person name="Kim J.S."/>
            <person name="Kim B.D."/>
            <person name="Cohen O."/>
            <person name="Paran I."/>
            <person name="Suh M.C."/>
            <person name="Lee S.B."/>
            <person name="Kim Y.K."/>
            <person name="Shin Y."/>
            <person name="Noh S.J."/>
            <person name="Park J."/>
            <person name="Seo Y.S."/>
            <person name="Kwon S.Y."/>
            <person name="Kim H.A."/>
            <person name="Park J.M."/>
            <person name="Kim H.J."/>
            <person name="Choi S.B."/>
            <person name="Bosland P.W."/>
            <person name="Reeves G."/>
            <person name="Jo S.H."/>
            <person name="Lee B.W."/>
            <person name="Cho H.T."/>
            <person name="Choi H.S."/>
            <person name="Lee M.S."/>
            <person name="Yu Y."/>
            <person name="Do Choi Y."/>
            <person name="Park B.S."/>
            <person name="van Deynze A."/>
            <person name="Ashrafi H."/>
            <person name="Hill T."/>
            <person name="Kim W.T."/>
            <person name="Pai H.S."/>
            <person name="Ahn H.K."/>
            <person name="Yeam I."/>
            <person name="Giovannoni J.J."/>
            <person name="Rose J.K."/>
            <person name="Sorensen I."/>
            <person name="Lee S.J."/>
            <person name="Kim R.W."/>
            <person name="Choi I.Y."/>
            <person name="Choi B.S."/>
            <person name="Lim J.S."/>
            <person name="Lee Y.H."/>
            <person name="Choi D."/>
        </authorList>
    </citation>
    <scope>NUCLEOTIDE SEQUENCE [LARGE SCALE GENOMIC DNA]</scope>
    <source>
        <strain evidence="3">cv. CM334</strain>
    </source>
</reference>